<keyword evidence="2" id="KW-0812">Transmembrane</keyword>
<dbReference type="Proteomes" id="UP001595821">
    <property type="component" value="Unassembled WGS sequence"/>
</dbReference>
<dbReference type="GeneID" id="71855830"/>
<keyword evidence="3" id="KW-0378">Hydrolase</keyword>
<dbReference type="GO" id="GO:0016787">
    <property type="term" value="F:hydrolase activity"/>
    <property type="evidence" value="ECO:0007669"/>
    <property type="project" value="UniProtKB-KW"/>
</dbReference>
<comment type="caution">
    <text evidence="9">The sequence shown here is derived from an EMBL/GenBank/DDBJ whole genome shotgun (WGS) entry which is preliminary data.</text>
</comment>
<evidence type="ECO:0000256" key="1">
    <source>
        <dbReference type="ARBA" id="ARBA00004323"/>
    </source>
</evidence>
<organism evidence="9 10">
    <name type="scientific">Natribaculum luteum</name>
    <dbReference type="NCBI Taxonomy" id="1586232"/>
    <lineage>
        <taxon>Archaea</taxon>
        <taxon>Methanobacteriati</taxon>
        <taxon>Methanobacteriota</taxon>
        <taxon>Stenosarchaea group</taxon>
        <taxon>Halobacteria</taxon>
        <taxon>Halobacteriales</taxon>
        <taxon>Natrialbaceae</taxon>
        <taxon>Natribaculum</taxon>
    </lineage>
</organism>
<gene>
    <name evidence="9" type="ORF">ACFOZ7_11400</name>
</gene>
<feature type="compositionally biased region" description="Low complexity" evidence="8">
    <location>
        <begin position="35"/>
        <end position="44"/>
    </location>
</feature>
<comment type="subcellular location">
    <subcellularLocation>
        <location evidence="1">Golgi apparatus membrane</location>
        <topology evidence="1">Single-pass type II membrane protein</topology>
    </subcellularLocation>
</comment>
<dbReference type="RefSeq" id="WP_246975812.1">
    <property type="nucleotide sequence ID" value="NZ_CP095398.1"/>
</dbReference>
<dbReference type="PROSITE" id="PS51257">
    <property type="entry name" value="PROKAR_LIPOPROTEIN"/>
    <property type="match status" value="1"/>
</dbReference>
<dbReference type="Pfam" id="PF16317">
    <property type="entry name" value="Glyco_hydro_99"/>
    <property type="match status" value="1"/>
</dbReference>
<evidence type="ECO:0000313" key="9">
    <source>
        <dbReference type="EMBL" id="MFC4247584.1"/>
    </source>
</evidence>
<feature type="region of interest" description="Disordered" evidence="8">
    <location>
        <begin position="22"/>
        <end position="67"/>
    </location>
</feature>
<protein>
    <submittedName>
        <fullName evidence="9">Glycoside hydrolase family 99-like domain-containing protein</fullName>
    </submittedName>
</protein>
<keyword evidence="6" id="KW-0333">Golgi apparatus</keyword>
<dbReference type="Gene3D" id="3.20.20.80">
    <property type="entry name" value="Glycosidases"/>
    <property type="match status" value="1"/>
</dbReference>
<feature type="compositionally biased region" description="Polar residues" evidence="8">
    <location>
        <begin position="45"/>
        <end position="64"/>
    </location>
</feature>
<keyword evidence="4" id="KW-0735">Signal-anchor</keyword>
<sequence length="531" mass="59093">MKESIPRRRFLQFGTLGIAGLAGCSTRDDSGSEQPTDTPSSTPSVTQNATSAEPSETDQPTETPDSLDILDHENLVGAHYYAWYRGEDGFAGQGFGGDQSNGWLSQTPGVPELGAYDSRNPDVVNQHMRWSLEHGINWWIITVGGRNTATHEAITDVIFEADLADHMAFTILTGFVPSQQNEKGQYDLDDPSLQENLQEFVKFWKDEFVSDSNYLHLDGRPTLYFWDSEAYVGGVVNKFKESFEKQQVDPYVIGGPKYYSQPAAMGDKHEIYDAILDYHGIYPDDEYMRNYRDLIVNRHRRWRVAADVYDLDFIPTVTPGYNTSARTSEIGSGAFSTFLDRSPEAFRNECRSLSGLGDRNATVVTSFNEWPEYSVVEPTVSEGTTFLEIIGEELTSQSDTPLSTDKFTRVRIDFNKTITPDSADDRKLAFMCRSIILGTRTGTVDLDVGSVDESFICLSGSYGPESDSNSTFRWFGGANSKTELFVNQGDIDQIRFAGRAPANNIQAVISVEDEEIGTVEFGRGDGVYSTS</sequence>
<evidence type="ECO:0000256" key="4">
    <source>
        <dbReference type="ARBA" id="ARBA00022968"/>
    </source>
</evidence>
<dbReference type="AlphaFoldDB" id="A0ABD5P0P2"/>
<accession>A0ABD5P0P2</accession>
<dbReference type="EMBL" id="JBHSDJ010000073">
    <property type="protein sequence ID" value="MFC4247584.1"/>
    <property type="molecule type" value="Genomic_DNA"/>
</dbReference>
<keyword evidence="7" id="KW-0472">Membrane</keyword>
<evidence type="ECO:0000256" key="5">
    <source>
        <dbReference type="ARBA" id="ARBA00022989"/>
    </source>
</evidence>
<evidence type="ECO:0000256" key="2">
    <source>
        <dbReference type="ARBA" id="ARBA00022692"/>
    </source>
</evidence>
<evidence type="ECO:0000313" key="10">
    <source>
        <dbReference type="Proteomes" id="UP001595821"/>
    </source>
</evidence>
<dbReference type="InterPro" id="IPR026071">
    <property type="entry name" value="Glyco_Hydrolase_99"/>
</dbReference>
<evidence type="ECO:0000256" key="3">
    <source>
        <dbReference type="ARBA" id="ARBA00022801"/>
    </source>
</evidence>
<evidence type="ECO:0000256" key="8">
    <source>
        <dbReference type="SAM" id="MobiDB-lite"/>
    </source>
</evidence>
<reference evidence="9 10" key="1">
    <citation type="journal article" date="2014" name="Int. J. Syst. Evol. Microbiol.">
        <title>Complete genome sequence of Corynebacterium casei LMG S-19264T (=DSM 44701T), isolated from a smear-ripened cheese.</title>
        <authorList>
            <consortium name="US DOE Joint Genome Institute (JGI-PGF)"/>
            <person name="Walter F."/>
            <person name="Albersmeier A."/>
            <person name="Kalinowski J."/>
            <person name="Ruckert C."/>
        </authorList>
    </citation>
    <scope>NUCLEOTIDE SEQUENCE [LARGE SCALE GENOMIC DNA]</scope>
    <source>
        <strain evidence="9 10">IBRC-M 10912</strain>
    </source>
</reference>
<evidence type="ECO:0000256" key="7">
    <source>
        <dbReference type="ARBA" id="ARBA00023136"/>
    </source>
</evidence>
<name>A0ABD5P0P2_9EURY</name>
<evidence type="ECO:0000256" key="6">
    <source>
        <dbReference type="ARBA" id="ARBA00023034"/>
    </source>
</evidence>
<keyword evidence="5" id="KW-1133">Transmembrane helix</keyword>
<proteinExistence type="predicted"/>